<dbReference type="FunFam" id="3.40.50.720:FF:000084">
    <property type="entry name" value="Short-chain dehydrogenase reductase"/>
    <property type="match status" value="1"/>
</dbReference>
<dbReference type="InterPro" id="IPR002347">
    <property type="entry name" value="SDR_fam"/>
</dbReference>
<organism evidence="4 5">
    <name type="scientific">Venturia nashicola</name>
    <dbReference type="NCBI Taxonomy" id="86259"/>
    <lineage>
        <taxon>Eukaryota</taxon>
        <taxon>Fungi</taxon>
        <taxon>Dikarya</taxon>
        <taxon>Ascomycota</taxon>
        <taxon>Pezizomycotina</taxon>
        <taxon>Dothideomycetes</taxon>
        <taxon>Pleosporomycetidae</taxon>
        <taxon>Venturiales</taxon>
        <taxon>Venturiaceae</taxon>
        <taxon>Venturia</taxon>
    </lineage>
</organism>
<keyword evidence="3" id="KW-0560">Oxidoreductase</keyword>
<evidence type="ECO:0000256" key="1">
    <source>
        <dbReference type="ARBA" id="ARBA00006484"/>
    </source>
</evidence>
<dbReference type="PANTHER" id="PTHR43180:SF63">
    <property type="entry name" value="DEHYDROGENASE_REDUCTASE FAMILY PROTEIN, PUTATIVE (AFU_ORTHOLOGUE AFUA_6G03520)-RELATED"/>
    <property type="match status" value="1"/>
</dbReference>
<keyword evidence="2" id="KW-0521">NADP</keyword>
<dbReference type="Pfam" id="PF13561">
    <property type="entry name" value="adh_short_C2"/>
    <property type="match status" value="1"/>
</dbReference>
<dbReference type="PRINTS" id="PR00080">
    <property type="entry name" value="SDRFAMILY"/>
</dbReference>
<evidence type="ECO:0000313" key="5">
    <source>
        <dbReference type="Proteomes" id="UP000298493"/>
    </source>
</evidence>
<protein>
    <submittedName>
        <fullName evidence="4">Short-chain dehydrogenase/reductase SDR</fullName>
    </submittedName>
</protein>
<accession>A0A4Z1PH02</accession>
<gene>
    <name evidence="4" type="ORF">E6O75_ATG04016</name>
</gene>
<comment type="similarity">
    <text evidence="1">Belongs to the short-chain dehydrogenases/reductases (SDR) family.</text>
</comment>
<dbReference type="STRING" id="86259.A0A4Z1PH02"/>
<dbReference type="SUPFAM" id="SSF51735">
    <property type="entry name" value="NAD(P)-binding Rossmann-fold domains"/>
    <property type="match status" value="1"/>
</dbReference>
<dbReference type="Proteomes" id="UP000298493">
    <property type="component" value="Unassembled WGS sequence"/>
</dbReference>
<reference evidence="4 5" key="1">
    <citation type="submission" date="2019-04" db="EMBL/GenBank/DDBJ databases">
        <title>High contiguity whole genome sequence and gene annotation resource for two Venturia nashicola isolates.</title>
        <authorList>
            <person name="Prokchorchik M."/>
            <person name="Won K."/>
            <person name="Lee Y."/>
            <person name="Choi E.D."/>
            <person name="Segonzac C."/>
            <person name="Sohn K.H."/>
        </authorList>
    </citation>
    <scope>NUCLEOTIDE SEQUENCE [LARGE SCALE GENOMIC DNA]</scope>
    <source>
        <strain evidence="4 5">PRI2</strain>
    </source>
</reference>
<dbReference type="CDD" id="cd05233">
    <property type="entry name" value="SDR_c"/>
    <property type="match status" value="1"/>
</dbReference>
<evidence type="ECO:0000256" key="3">
    <source>
        <dbReference type="ARBA" id="ARBA00023002"/>
    </source>
</evidence>
<evidence type="ECO:0000313" key="4">
    <source>
        <dbReference type="EMBL" id="TID24811.1"/>
    </source>
</evidence>
<dbReference type="Gene3D" id="3.40.50.720">
    <property type="entry name" value="NAD(P)-binding Rossmann-like Domain"/>
    <property type="match status" value="1"/>
</dbReference>
<name>A0A4Z1PH02_9PEZI</name>
<dbReference type="PANTHER" id="PTHR43180">
    <property type="entry name" value="3-OXOACYL-(ACYL-CARRIER-PROTEIN) REDUCTASE (AFU_ORTHOLOGUE AFUA_6G11210)"/>
    <property type="match status" value="1"/>
</dbReference>
<dbReference type="GO" id="GO:0016491">
    <property type="term" value="F:oxidoreductase activity"/>
    <property type="evidence" value="ECO:0007669"/>
    <property type="project" value="UniProtKB-KW"/>
</dbReference>
<dbReference type="PRINTS" id="PR00081">
    <property type="entry name" value="GDHRDH"/>
</dbReference>
<keyword evidence="5" id="KW-1185">Reference proteome</keyword>
<dbReference type="AlphaFoldDB" id="A0A4Z1PH02"/>
<sequence>MSDVSGKVCLITGAAGGLGKVIAEAFILAKAKTVIVDIDPERLRTTEKELSVHGDVLALNVDVTNEDAVKGMVLSTLERFGKLDALINNAARPDLFDGVATLEKSLWDKVIALNLTGPYLTCKYAVEHFLSRDPTGGVIVNIASIGGMRGGAAYIASKHGVIGLTRNTAVWYGKQGVRCNAVMPSSMMTLAKELYMTSNVNEAGKAISMSTNALDVGFIDQKKVAATVRFLCSDDAGAINGTTVATDNGYLAK</sequence>
<dbReference type="InterPro" id="IPR036291">
    <property type="entry name" value="NAD(P)-bd_dom_sf"/>
</dbReference>
<dbReference type="EMBL" id="SNSC02000004">
    <property type="protein sequence ID" value="TID24811.1"/>
    <property type="molecule type" value="Genomic_DNA"/>
</dbReference>
<evidence type="ECO:0000256" key="2">
    <source>
        <dbReference type="ARBA" id="ARBA00022857"/>
    </source>
</evidence>
<proteinExistence type="inferred from homology"/>
<comment type="caution">
    <text evidence="4">The sequence shown here is derived from an EMBL/GenBank/DDBJ whole genome shotgun (WGS) entry which is preliminary data.</text>
</comment>